<comment type="subcellular location">
    <subcellularLocation>
        <location evidence="1">Nucleus</location>
    </subcellularLocation>
</comment>
<feature type="domain" description="FH2" evidence="7">
    <location>
        <begin position="961"/>
        <end position="1374"/>
    </location>
</feature>
<evidence type="ECO:0000256" key="5">
    <source>
        <dbReference type="SAM" id="Coils"/>
    </source>
</evidence>
<dbReference type="Ensembl" id="ENSGMOT00000066342.1">
    <property type="protein sequence ID" value="ENSGMOP00000046517.1"/>
    <property type="gene ID" value="ENSGMOG00000011323.2"/>
</dbReference>
<feature type="region of interest" description="Disordered" evidence="6">
    <location>
        <begin position="192"/>
        <end position="229"/>
    </location>
</feature>
<accession>A0A8C5BIA0</accession>
<dbReference type="InterPro" id="IPR042201">
    <property type="entry name" value="FH2_Formin_sf"/>
</dbReference>
<reference evidence="8" key="2">
    <citation type="submission" date="2025-09" db="UniProtKB">
        <authorList>
            <consortium name="Ensembl"/>
        </authorList>
    </citation>
    <scope>IDENTIFICATION</scope>
</reference>
<proteinExistence type="inferred from homology"/>
<dbReference type="GO" id="GO:0051015">
    <property type="term" value="F:actin filament binding"/>
    <property type="evidence" value="ECO:0007669"/>
    <property type="project" value="TreeGrafter"/>
</dbReference>
<dbReference type="PROSITE" id="PS51444">
    <property type="entry name" value="FH2"/>
    <property type="match status" value="1"/>
</dbReference>
<dbReference type="InterPro" id="IPR015425">
    <property type="entry name" value="FH2_Formin"/>
</dbReference>
<feature type="compositionally biased region" description="Low complexity" evidence="6">
    <location>
        <begin position="395"/>
        <end position="422"/>
    </location>
</feature>
<dbReference type="Pfam" id="PF02181">
    <property type="entry name" value="FH2"/>
    <property type="match status" value="1"/>
</dbReference>
<dbReference type="Gene3D" id="1.20.58.2220">
    <property type="entry name" value="Formin, FH2 domain"/>
    <property type="match status" value="1"/>
</dbReference>
<keyword evidence="3 5" id="KW-0175">Coiled coil</keyword>
<feature type="compositionally biased region" description="Low complexity" evidence="6">
    <location>
        <begin position="328"/>
        <end position="351"/>
    </location>
</feature>
<reference evidence="8" key="1">
    <citation type="submission" date="2025-08" db="UniProtKB">
        <authorList>
            <consortium name="Ensembl"/>
        </authorList>
    </citation>
    <scope>IDENTIFICATION</scope>
</reference>
<dbReference type="GO" id="GO:0005884">
    <property type="term" value="C:actin filament"/>
    <property type="evidence" value="ECO:0007669"/>
    <property type="project" value="InterPro"/>
</dbReference>
<evidence type="ECO:0000256" key="3">
    <source>
        <dbReference type="ARBA" id="ARBA00023054"/>
    </source>
</evidence>
<dbReference type="GO" id="GO:0045010">
    <property type="term" value="P:actin nucleation"/>
    <property type="evidence" value="ECO:0007669"/>
    <property type="project" value="InterPro"/>
</dbReference>
<feature type="region of interest" description="Disordered" evidence="6">
    <location>
        <begin position="299"/>
        <end position="429"/>
    </location>
</feature>
<dbReference type="GO" id="GO:0008017">
    <property type="term" value="F:microtubule binding"/>
    <property type="evidence" value="ECO:0007669"/>
    <property type="project" value="InterPro"/>
</dbReference>
<evidence type="ECO:0000259" key="7">
    <source>
        <dbReference type="PROSITE" id="PS51444"/>
    </source>
</evidence>
<name>A0A8C5BIA0_GADMO</name>
<sequence>MEGAGRSPTKPESLPPSSLINKLSSVFGRDWSAPAGTAVLTSFKTLSKEEATVDESTQTSRLLSTNAELQDGVYSRHKCVSAPSVETQDVQSGTFTLKEQSVDSDLQRVTMVETYSDAENDDVDDEKGIHTAVAQSGGLFRTPEMLLSEQTGRGRERPGDPPLESGQEYRYNEENVDYPVFRTHNLMELSLKNPSALSKSRFPRTNSKTGQDDPDGPLRDTSTNTPGNDETRLFEAVATHVKADTVSFSSIDVVTGPDNVKAEGLSSAIDSADESGESALLSSSEAPVKKVSLISLEVERQKARNVDQVKEISRKKPGDVKGPEESRSSAVSSPLPLSTTTKTVSLGTSTSPESQSDTNGKTEDLSGSSGCTKAHSNSSASPRITQDPTKTGVRSPSSSPKKTASSLPASANSSPSKTAASSPAPPFQLPALFSGLRVHKKGATGEDRETLSEIKQREKDTELAVLSLKKTVNKAKQYPEQIVVTPVRRRSEPKQMAETKSNLLGQLNLLLNLDNHEMSSRPDHEKESPAEAKKDAPKGEKEGTTEQDVAVVTTPTEKKKTSDLAYETFKNLFGPKTPKKGITEPTDLDAVKQKLKSEKELLKSIFDRAAKSPLSPTDPKSPTEVYTEVTSPTDSEDRTPRRLQAIWPPPKPKDEEEKVGLKYTEAEHQAALLQLKRECKEEMEKLHADFELQTFQLRGEHAVSVSRLEGVAARLERDGPRGALKAGVELREACVSTEDELPPPPSPPKSFRNVCVQTDRECFLKSPDEGPAVSPGQQHIPRRLTLDALPLGIGAGAAPGPPPPPPPLPGHLAPPPPPPLPGHMRLPGPPPPPPLPGAGPPPPPPPPPLPGTGPPPPPPPPPLPGAGPPPPPPPPPLPGAGPPPPPPPPPLPGAGPPPPPPPPPLPGAGPPPPPPLPGGGPPPPPPFPGMGPPPPPPPPGSGQPPPPPMGGYTPKVEKAPRKPSVEPACPMKPLYWTRIQIQDNNNNTLWGSLEEPDLVDTGEFEELFSKATLQPKKKPLSDAYEKKAKTKKIIKLLDGKRSQAVGILISSLHLEMKDIQHAVLTVDNSVVDLETIEALYENRATSDELERIKKHYETSKEDEVKLLDKPEQFLYELSQIPDFTGRAHCIIFQSSFLDSIASIRRKVEIVSTVSKVLLEGSSVREVIGLVLAFGNYMNGGNRTRGQADGFGLEILPKLKDVKSRDNRISLVDYVVSYYLRNFDEYAGTDKSVFPLPEPQDFFQAAQVKFEDITKDARKLKRELTVCEKNVQKVCANSSEEHLQPFKDKMEGFLSVAHEQHATEDNRLDTALKSFQEMASYFGLRPKSGEKDVAPGFVFMLWYEFCCDFKNTWKRESKTISKERLKEAQENIKKITADKRVETKKINANSLKERLRQKQASS</sequence>
<feature type="coiled-coil region" evidence="5">
    <location>
        <begin position="1357"/>
        <end position="1400"/>
    </location>
</feature>
<feature type="compositionally biased region" description="Basic and acidic residues" evidence="6">
    <location>
        <begin position="514"/>
        <end position="544"/>
    </location>
</feature>
<dbReference type="PANTHER" id="PTHR45920:SF7">
    <property type="entry name" value="FORMIN-G"/>
    <property type="match status" value="1"/>
</dbReference>
<dbReference type="FunFam" id="1.20.58.2220:FF:000005">
    <property type="entry name" value="Formin 1"/>
    <property type="match status" value="1"/>
</dbReference>
<evidence type="ECO:0000313" key="8">
    <source>
        <dbReference type="Ensembl" id="ENSGMOP00000046517.1"/>
    </source>
</evidence>
<dbReference type="OMA" id="WHERNDN"/>
<dbReference type="GO" id="GO:0005737">
    <property type="term" value="C:cytoplasm"/>
    <property type="evidence" value="ECO:0007669"/>
    <property type="project" value="TreeGrafter"/>
</dbReference>
<dbReference type="SUPFAM" id="SSF101447">
    <property type="entry name" value="Formin homology 2 domain (FH2 domain)"/>
    <property type="match status" value="1"/>
</dbReference>
<feature type="region of interest" description="Disordered" evidence="6">
    <location>
        <begin position="764"/>
        <end position="967"/>
    </location>
</feature>
<dbReference type="InterPro" id="IPR001265">
    <property type="entry name" value="Formin_Cappuccino_subfam"/>
</dbReference>
<feature type="compositionally biased region" description="Polar residues" evidence="6">
    <location>
        <begin position="192"/>
        <end position="209"/>
    </location>
</feature>
<comment type="similarity">
    <text evidence="2">Belongs to the formin homology family. Cappuccino subfamily.</text>
</comment>
<organism evidence="8 9">
    <name type="scientific">Gadus morhua</name>
    <name type="common">Atlantic cod</name>
    <dbReference type="NCBI Taxonomy" id="8049"/>
    <lineage>
        <taxon>Eukaryota</taxon>
        <taxon>Metazoa</taxon>
        <taxon>Chordata</taxon>
        <taxon>Craniata</taxon>
        <taxon>Vertebrata</taxon>
        <taxon>Euteleostomi</taxon>
        <taxon>Actinopterygii</taxon>
        <taxon>Neopterygii</taxon>
        <taxon>Teleostei</taxon>
        <taxon>Neoteleostei</taxon>
        <taxon>Acanthomorphata</taxon>
        <taxon>Zeiogadaria</taxon>
        <taxon>Gadariae</taxon>
        <taxon>Gadiformes</taxon>
        <taxon>Gadoidei</taxon>
        <taxon>Gadidae</taxon>
        <taxon>Gadus</taxon>
    </lineage>
</organism>
<dbReference type="GeneTree" id="ENSGT00940000154289"/>
<feature type="coiled-coil region" evidence="5">
    <location>
        <begin position="1242"/>
        <end position="1269"/>
    </location>
</feature>
<feature type="compositionally biased region" description="Low complexity" evidence="6">
    <location>
        <begin position="788"/>
        <end position="798"/>
    </location>
</feature>
<dbReference type="GO" id="GO:0030866">
    <property type="term" value="P:cortical actin cytoskeleton organization"/>
    <property type="evidence" value="ECO:0007669"/>
    <property type="project" value="TreeGrafter"/>
</dbReference>
<feature type="compositionally biased region" description="Polar residues" evidence="6">
    <location>
        <begin position="352"/>
        <end position="394"/>
    </location>
</feature>
<evidence type="ECO:0000256" key="4">
    <source>
        <dbReference type="ARBA" id="ARBA00023242"/>
    </source>
</evidence>
<gene>
    <name evidence="8" type="primary">FMN1</name>
</gene>
<feature type="compositionally biased region" description="Pro residues" evidence="6">
    <location>
        <begin position="799"/>
        <end position="949"/>
    </location>
</feature>
<dbReference type="PRINTS" id="PR00828">
    <property type="entry name" value="FORMIN"/>
</dbReference>
<evidence type="ECO:0000256" key="2">
    <source>
        <dbReference type="ARBA" id="ARBA00005271"/>
    </source>
</evidence>
<protein>
    <submittedName>
        <fullName evidence="8">Formin 1</fullName>
    </submittedName>
</protein>
<dbReference type="GO" id="GO:0005634">
    <property type="term" value="C:nucleus"/>
    <property type="evidence" value="ECO:0007669"/>
    <property type="project" value="UniProtKB-SubCell"/>
</dbReference>
<dbReference type="SMART" id="SM00498">
    <property type="entry name" value="FH2"/>
    <property type="match status" value="1"/>
</dbReference>
<evidence type="ECO:0000256" key="6">
    <source>
        <dbReference type="SAM" id="MobiDB-lite"/>
    </source>
</evidence>
<feature type="compositionally biased region" description="Basic and acidic residues" evidence="6">
    <location>
        <begin position="955"/>
        <end position="964"/>
    </location>
</feature>
<feature type="region of interest" description="Disordered" evidence="6">
    <location>
        <begin position="149"/>
        <end position="168"/>
    </location>
</feature>
<evidence type="ECO:0000256" key="1">
    <source>
        <dbReference type="ARBA" id="ARBA00004123"/>
    </source>
</evidence>
<keyword evidence="9" id="KW-1185">Reference proteome</keyword>
<keyword evidence="4" id="KW-0539">Nucleus</keyword>
<feature type="region of interest" description="Disordered" evidence="6">
    <location>
        <begin position="606"/>
        <end position="659"/>
    </location>
</feature>
<dbReference type="PANTHER" id="PTHR45920">
    <property type="entry name" value="FORMIN HOMOLOGY 2 DOMAIN CONTAINING, ISOFORM I"/>
    <property type="match status" value="1"/>
</dbReference>
<dbReference type="Proteomes" id="UP000694546">
    <property type="component" value="Chromosome 5"/>
</dbReference>
<feature type="region of interest" description="Disordered" evidence="6">
    <location>
        <begin position="512"/>
        <end position="589"/>
    </location>
</feature>
<feature type="compositionally biased region" description="Basic and acidic residues" evidence="6">
    <location>
        <begin position="299"/>
        <end position="327"/>
    </location>
</feature>
<evidence type="ECO:0000313" key="9">
    <source>
        <dbReference type="Proteomes" id="UP000694546"/>
    </source>
</evidence>